<sequence>MSYIKREPSDRKGTISTPATSFTKTSQRENETLTSTAPTTPTAPTTNPDPNPNPSQLLDLPTLTDTLSQVADKLSALASVVAQGGSIAVATGCTAATVAERNSIPGASTTLSLAEVAELRTIRRVLDIATEVHARVRREMRQLSKQHHMASEMVRGRLVSLQAKNPRSRHYRRKFKGGRMTDGRAESTIAAGAGGSQLPNFGPELIPKEHRRSVGDLLRGTGFGGVQNSTSMLAGNVANSKDVGSLHDPAQTHKSSDEGGQQTPKHNFGDEEGREETVVLEEKEE</sequence>
<dbReference type="Proteomes" id="UP001451303">
    <property type="component" value="Unassembled WGS sequence"/>
</dbReference>
<organism evidence="2 3">
    <name type="scientific">Neurospora intermedia</name>
    <dbReference type="NCBI Taxonomy" id="5142"/>
    <lineage>
        <taxon>Eukaryota</taxon>
        <taxon>Fungi</taxon>
        <taxon>Dikarya</taxon>
        <taxon>Ascomycota</taxon>
        <taxon>Pezizomycotina</taxon>
        <taxon>Sordariomycetes</taxon>
        <taxon>Sordariomycetidae</taxon>
        <taxon>Sordariales</taxon>
        <taxon>Sordariaceae</taxon>
        <taxon>Neurospora</taxon>
    </lineage>
</organism>
<reference evidence="2 3" key="1">
    <citation type="submission" date="2023-09" db="EMBL/GenBank/DDBJ databases">
        <title>Multi-omics analysis of a traditional fermented food reveals byproduct-associated fungal strains for waste-to-food upcycling.</title>
        <authorList>
            <consortium name="Lawrence Berkeley National Laboratory"/>
            <person name="Rekdal V.M."/>
            <person name="Villalobos-Escobedo J.M."/>
            <person name="Rodriguez-Valeron N."/>
            <person name="Garcia M.O."/>
            <person name="Vasquez D.P."/>
            <person name="Damayanti I."/>
            <person name="Sorensen P.M."/>
            <person name="Baidoo E.E."/>
            <person name="De Carvalho A.C."/>
            <person name="Riley R."/>
            <person name="Lipzen A."/>
            <person name="He G."/>
            <person name="Yan M."/>
            <person name="Haridas S."/>
            <person name="Daum C."/>
            <person name="Yoshinaga Y."/>
            <person name="Ng V."/>
            <person name="Grigoriev I.V."/>
            <person name="Munk R."/>
            <person name="Nuraida L."/>
            <person name="Wijaya C.H."/>
            <person name="Morales P.-C."/>
            <person name="Keasling J.D."/>
        </authorList>
    </citation>
    <scope>NUCLEOTIDE SEQUENCE [LARGE SCALE GENOMIC DNA]</scope>
    <source>
        <strain evidence="2 3">FGSC 2613</strain>
    </source>
</reference>
<gene>
    <name evidence="2" type="ORF">QR685DRAFT_521155</name>
</gene>
<proteinExistence type="predicted"/>
<dbReference type="EMBL" id="JAVLET010000003">
    <property type="protein sequence ID" value="KAL0472138.1"/>
    <property type="molecule type" value="Genomic_DNA"/>
</dbReference>
<feature type="compositionally biased region" description="Low complexity" evidence="1">
    <location>
        <begin position="34"/>
        <end position="46"/>
    </location>
</feature>
<evidence type="ECO:0000256" key="1">
    <source>
        <dbReference type="SAM" id="MobiDB-lite"/>
    </source>
</evidence>
<name>A0ABR3DIQ5_NEUIN</name>
<feature type="region of interest" description="Disordered" evidence="1">
    <location>
        <begin position="1"/>
        <end position="55"/>
    </location>
</feature>
<feature type="compositionally biased region" description="Basic and acidic residues" evidence="1">
    <location>
        <begin position="1"/>
        <end position="13"/>
    </location>
</feature>
<feature type="region of interest" description="Disordered" evidence="1">
    <location>
        <begin position="239"/>
        <end position="285"/>
    </location>
</feature>
<evidence type="ECO:0000313" key="3">
    <source>
        <dbReference type="Proteomes" id="UP001451303"/>
    </source>
</evidence>
<protein>
    <submittedName>
        <fullName evidence="2">Uncharacterized protein</fullName>
    </submittedName>
</protein>
<keyword evidence="3" id="KW-1185">Reference proteome</keyword>
<comment type="caution">
    <text evidence="2">The sequence shown here is derived from an EMBL/GenBank/DDBJ whole genome shotgun (WGS) entry which is preliminary data.</text>
</comment>
<accession>A0ABR3DIQ5</accession>
<evidence type="ECO:0000313" key="2">
    <source>
        <dbReference type="EMBL" id="KAL0472138.1"/>
    </source>
</evidence>
<feature type="compositionally biased region" description="Basic and acidic residues" evidence="1">
    <location>
        <begin position="267"/>
        <end position="285"/>
    </location>
</feature>
<feature type="compositionally biased region" description="Polar residues" evidence="1">
    <location>
        <begin position="14"/>
        <end position="25"/>
    </location>
</feature>